<organism evidence="1 2">
    <name type="scientific">Aedes aegypti</name>
    <name type="common">Yellowfever mosquito</name>
    <name type="synonym">Culex aegypti</name>
    <dbReference type="NCBI Taxonomy" id="7159"/>
    <lineage>
        <taxon>Eukaryota</taxon>
        <taxon>Metazoa</taxon>
        <taxon>Ecdysozoa</taxon>
        <taxon>Arthropoda</taxon>
        <taxon>Hexapoda</taxon>
        <taxon>Insecta</taxon>
        <taxon>Pterygota</taxon>
        <taxon>Neoptera</taxon>
        <taxon>Endopterygota</taxon>
        <taxon>Diptera</taxon>
        <taxon>Nematocera</taxon>
        <taxon>Culicoidea</taxon>
        <taxon>Culicidae</taxon>
        <taxon>Culicinae</taxon>
        <taxon>Aedini</taxon>
        <taxon>Aedes</taxon>
        <taxon>Stegomyia</taxon>
    </lineage>
</organism>
<dbReference type="EMBL" id="CH477669">
    <property type="protein sequence ID" value="EAT37492.1"/>
    <property type="molecule type" value="Genomic_DNA"/>
</dbReference>
<dbReference type="PaxDb" id="7159-AAEL010528-PA"/>
<evidence type="ECO:0000313" key="1">
    <source>
        <dbReference type="EMBL" id="EAT37492.1"/>
    </source>
</evidence>
<proteinExistence type="predicted"/>
<evidence type="ECO:0000313" key="2">
    <source>
        <dbReference type="Proteomes" id="UP000682892"/>
    </source>
</evidence>
<reference evidence="1" key="1">
    <citation type="submission" date="2005-10" db="EMBL/GenBank/DDBJ databases">
        <authorList>
            <person name="Loftus B.J."/>
            <person name="Nene V.M."/>
            <person name="Hannick L.I."/>
            <person name="Bidwell S."/>
            <person name="Haas B."/>
            <person name="Amedeo P."/>
            <person name="Orvis J."/>
            <person name="Wortman J.R."/>
            <person name="White O.R."/>
            <person name="Salzberg S."/>
            <person name="Shumway M."/>
            <person name="Koo H."/>
            <person name="Zhao Y."/>
            <person name="Holmes M."/>
            <person name="Miller J."/>
            <person name="Schatz M."/>
            <person name="Pop M."/>
            <person name="Pai G."/>
            <person name="Utterback T."/>
            <person name="Rogers Y.-H."/>
            <person name="Kravitz S."/>
            <person name="Fraser C.M."/>
        </authorList>
    </citation>
    <scope>NUCLEOTIDE SEQUENCE</scope>
    <source>
        <strain evidence="1">Liverpool</strain>
    </source>
</reference>
<dbReference type="AlphaFoldDB" id="Q16SQ4"/>
<accession>Q16SQ4</accession>
<sequence length="82" mass="9251">MPKPQKKNKIKKIVVTVLLSQNKYRFDREEVGTNWNSQQPGLYNINKEARKSLVPSVPQTPQGAVKLLSTAIVALAVKLDHR</sequence>
<reference evidence="1" key="2">
    <citation type="journal article" date="2007" name="Science">
        <title>Genome sequence of Aedes aegypti, a major arbovirus vector.</title>
        <authorList>
            <person name="Nene V."/>
            <person name="Wortman J.R."/>
            <person name="Lawson D."/>
            <person name="Haas B."/>
            <person name="Kodira C."/>
            <person name="Tu Z.J."/>
            <person name="Loftus B."/>
            <person name="Xi Z."/>
            <person name="Megy K."/>
            <person name="Grabherr M."/>
            <person name="Ren Q."/>
            <person name="Zdobnov E.M."/>
            <person name="Lobo N.F."/>
            <person name="Campbell K.S."/>
            <person name="Brown S.E."/>
            <person name="Bonaldo M.F."/>
            <person name="Zhu J."/>
            <person name="Sinkins S.P."/>
            <person name="Hogenkamp D.G."/>
            <person name="Amedeo P."/>
            <person name="Arensburger P."/>
            <person name="Atkinson P.W."/>
            <person name="Bidwell S."/>
            <person name="Biedler J."/>
            <person name="Birney E."/>
            <person name="Bruggner R.V."/>
            <person name="Costas J."/>
            <person name="Coy M.R."/>
            <person name="Crabtree J."/>
            <person name="Crawford M."/>
            <person name="Debruyn B."/>
            <person name="Decaprio D."/>
            <person name="Eiglmeier K."/>
            <person name="Eisenstadt E."/>
            <person name="El-Dorry H."/>
            <person name="Gelbart W.M."/>
            <person name="Gomes S.L."/>
            <person name="Hammond M."/>
            <person name="Hannick L.I."/>
            <person name="Hogan J.R."/>
            <person name="Holmes M.H."/>
            <person name="Jaffe D."/>
            <person name="Johnston J.S."/>
            <person name="Kennedy R.C."/>
            <person name="Koo H."/>
            <person name="Kravitz S."/>
            <person name="Kriventseva E.V."/>
            <person name="Kulp D."/>
            <person name="Labutti K."/>
            <person name="Lee E."/>
            <person name="Li S."/>
            <person name="Lovin D.D."/>
            <person name="Mao C."/>
            <person name="Mauceli E."/>
            <person name="Menck C.F."/>
            <person name="Miller J.R."/>
            <person name="Montgomery P."/>
            <person name="Mori A."/>
            <person name="Nascimento A.L."/>
            <person name="Naveira H.F."/>
            <person name="Nusbaum C."/>
            <person name="O'leary S."/>
            <person name="Orvis J."/>
            <person name="Pertea M."/>
            <person name="Quesneville H."/>
            <person name="Reidenbach K.R."/>
            <person name="Rogers Y.H."/>
            <person name="Roth C.W."/>
            <person name="Schneider J.R."/>
            <person name="Schatz M."/>
            <person name="Shumway M."/>
            <person name="Stanke M."/>
            <person name="Stinson E.O."/>
            <person name="Tubio J.M."/>
            <person name="Vanzee J.P."/>
            <person name="Verjovski-Almeida S."/>
            <person name="Werner D."/>
            <person name="White O."/>
            <person name="Wyder S."/>
            <person name="Zeng Q."/>
            <person name="Zhao Q."/>
            <person name="Zhao Y."/>
            <person name="Hill C.A."/>
            <person name="Raikhel A.S."/>
            <person name="Soares M.B."/>
            <person name="Knudson D.L."/>
            <person name="Lee N.H."/>
            <person name="Galagan J."/>
            <person name="Salzberg S.L."/>
            <person name="Paulsen I.T."/>
            <person name="Dimopoulos G."/>
            <person name="Collins F.H."/>
            <person name="Birren B."/>
            <person name="Fraser-Liggett C.M."/>
            <person name="Severson D.W."/>
        </authorList>
    </citation>
    <scope>NUCLEOTIDE SEQUENCE [LARGE SCALE GENOMIC DNA]</scope>
    <source>
        <strain evidence="1">Liverpool</strain>
    </source>
</reference>
<protein>
    <submittedName>
        <fullName evidence="1">AAEL010528-PA</fullName>
    </submittedName>
</protein>
<gene>
    <name evidence="1" type="ORF">AaeL_AAEL010528</name>
</gene>
<reference evidence="1" key="3">
    <citation type="submission" date="2012-09" db="EMBL/GenBank/DDBJ databases">
        <authorList>
            <consortium name="VectorBase"/>
        </authorList>
    </citation>
    <scope>NUCLEOTIDE SEQUENCE</scope>
    <source>
        <strain evidence="1">Liverpool</strain>
    </source>
</reference>
<name>Q16SQ4_AEDAE</name>
<dbReference type="Proteomes" id="UP000682892">
    <property type="component" value="Unassembled WGS sequence"/>
</dbReference>
<dbReference type="HOGENOM" id="CLU_2499705_0_0_1"/>